<evidence type="ECO:0000256" key="1">
    <source>
        <dbReference type="ARBA" id="ARBA00004141"/>
    </source>
</evidence>
<evidence type="ECO:0000256" key="2">
    <source>
        <dbReference type="ARBA" id="ARBA00022692"/>
    </source>
</evidence>
<feature type="transmembrane region" description="Helical" evidence="5">
    <location>
        <begin position="104"/>
        <end position="125"/>
    </location>
</feature>
<reference evidence="6" key="1">
    <citation type="submission" date="2018-05" db="EMBL/GenBank/DDBJ databases">
        <authorList>
            <person name="Lanie J.A."/>
            <person name="Ng W.-L."/>
            <person name="Kazmierczak K.M."/>
            <person name="Andrzejewski T.M."/>
            <person name="Davidsen T.M."/>
            <person name="Wayne K.J."/>
            <person name="Tettelin H."/>
            <person name="Glass J.I."/>
            <person name="Rusch D."/>
            <person name="Podicherti R."/>
            <person name="Tsui H.-C.T."/>
            <person name="Winkler M.E."/>
        </authorList>
    </citation>
    <scope>NUCLEOTIDE SEQUENCE</scope>
</reference>
<evidence type="ECO:0000256" key="4">
    <source>
        <dbReference type="ARBA" id="ARBA00023136"/>
    </source>
</evidence>
<keyword evidence="4 5" id="KW-0472">Membrane</keyword>
<dbReference type="PANTHER" id="PTHR30238:SF0">
    <property type="entry name" value="THYLAKOID MEMBRANE PROTEIN TERC, CHLOROPLASTIC"/>
    <property type="match status" value="1"/>
</dbReference>
<dbReference type="InterPro" id="IPR022369">
    <property type="entry name" value="Integral_membrane_TerC_rswitch"/>
</dbReference>
<dbReference type="Pfam" id="PF03741">
    <property type="entry name" value="TerC"/>
    <property type="match status" value="1"/>
</dbReference>
<feature type="transmembrane region" description="Helical" evidence="5">
    <location>
        <begin position="38"/>
        <end position="58"/>
    </location>
</feature>
<evidence type="ECO:0000313" key="6">
    <source>
        <dbReference type="EMBL" id="SVB01905.1"/>
    </source>
</evidence>
<dbReference type="NCBIfam" id="TIGR03718">
    <property type="entry name" value="R_switched_Alx"/>
    <property type="match status" value="1"/>
</dbReference>
<feature type="non-terminal residue" evidence="6">
    <location>
        <position position="313"/>
    </location>
</feature>
<feature type="transmembrane region" description="Helical" evidence="5">
    <location>
        <begin position="287"/>
        <end position="307"/>
    </location>
</feature>
<comment type="subcellular location">
    <subcellularLocation>
        <location evidence="1">Membrane</location>
        <topology evidence="1">Multi-pass membrane protein</topology>
    </subcellularLocation>
</comment>
<protein>
    <recommendedName>
        <fullName evidence="7">Tellurium resistance protein TerC</fullName>
    </recommendedName>
</protein>
<feature type="transmembrane region" description="Helical" evidence="5">
    <location>
        <begin position="253"/>
        <end position="271"/>
    </location>
</feature>
<feature type="transmembrane region" description="Helical" evidence="5">
    <location>
        <begin position="78"/>
        <end position="95"/>
    </location>
</feature>
<dbReference type="GO" id="GO:0016020">
    <property type="term" value="C:membrane"/>
    <property type="evidence" value="ECO:0007669"/>
    <property type="project" value="UniProtKB-SubCell"/>
</dbReference>
<organism evidence="6">
    <name type="scientific">marine metagenome</name>
    <dbReference type="NCBI Taxonomy" id="408172"/>
    <lineage>
        <taxon>unclassified sequences</taxon>
        <taxon>metagenomes</taxon>
        <taxon>ecological metagenomes</taxon>
    </lineage>
</organism>
<feature type="transmembrane region" description="Helical" evidence="5">
    <location>
        <begin position="225"/>
        <end position="246"/>
    </location>
</feature>
<proteinExistence type="predicted"/>
<keyword evidence="2 5" id="KW-0812">Transmembrane</keyword>
<dbReference type="PANTHER" id="PTHR30238">
    <property type="entry name" value="MEMBRANE BOUND PREDICTED REDOX MODULATOR"/>
    <property type="match status" value="1"/>
</dbReference>
<feature type="transmembrane region" description="Helical" evidence="5">
    <location>
        <begin position="131"/>
        <end position="149"/>
    </location>
</feature>
<evidence type="ECO:0000256" key="5">
    <source>
        <dbReference type="SAM" id="Phobius"/>
    </source>
</evidence>
<feature type="transmembrane region" description="Helical" evidence="5">
    <location>
        <begin position="6"/>
        <end position="26"/>
    </location>
</feature>
<evidence type="ECO:0000256" key="3">
    <source>
        <dbReference type="ARBA" id="ARBA00022989"/>
    </source>
</evidence>
<sequence length="313" mass="34643">MIESFNHWLIFNLALALLLIFDLLILTRGSRTVGMKEAAWLTVFWTLVAAIVGVWIFLAGNNQQAIEYVTGYVAERALSIDNLFVFIVIFGYFNLPTQYQARGLLFGIIGALIARAVFIAIGVAVITAFSWFLFVLGAFLIYTAYKLAFAGDQEVDPGNNIAVRLFKKFMPVSTKFDGTKFFTRENGVRAVTPFLLVVIVLGTTDVVFAIDSIPTVFGITDDPFVVWSSNAMAVLGMRPLFFLLAGMVKLFRYLQYGLALILGFVGAKMIVEEAFHDFHVFGELGDIYLSLGIIIGILTGSVVLSMIMPHKNN</sequence>
<gene>
    <name evidence="6" type="ORF">METZ01_LOCUS154759</name>
</gene>
<dbReference type="InterPro" id="IPR005496">
    <property type="entry name" value="Integral_membrane_TerC"/>
</dbReference>
<dbReference type="AlphaFoldDB" id="A0A382AK02"/>
<keyword evidence="3 5" id="KW-1133">Transmembrane helix</keyword>
<feature type="transmembrane region" description="Helical" evidence="5">
    <location>
        <begin position="190"/>
        <end position="210"/>
    </location>
</feature>
<name>A0A382AK02_9ZZZZ</name>
<dbReference type="EMBL" id="UINC01025743">
    <property type="protein sequence ID" value="SVB01905.1"/>
    <property type="molecule type" value="Genomic_DNA"/>
</dbReference>
<evidence type="ECO:0008006" key="7">
    <source>
        <dbReference type="Google" id="ProtNLM"/>
    </source>
</evidence>
<accession>A0A382AK02</accession>